<keyword evidence="6" id="KW-0640">Prion</keyword>
<keyword evidence="4" id="KW-1003">Cell membrane</keyword>
<comment type="subcellular location">
    <subcellularLocation>
        <location evidence="1">Cell membrane</location>
        <topology evidence="1">Lipid-anchor</topology>
        <topology evidence="1">GPI-anchor</topology>
    </subcellularLocation>
</comment>
<evidence type="ECO:0000313" key="15">
    <source>
        <dbReference type="Proteomes" id="UP001044222"/>
    </source>
</evidence>
<evidence type="ECO:0000256" key="9">
    <source>
        <dbReference type="ARBA" id="ARBA00023136"/>
    </source>
</evidence>
<evidence type="ECO:0000256" key="3">
    <source>
        <dbReference type="ARBA" id="ARBA00014397"/>
    </source>
</evidence>
<keyword evidence="5" id="KW-0336">GPI-anchor</keyword>
<evidence type="ECO:0000256" key="10">
    <source>
        <dbReference type="ARBA" id="ARBA00023180"/>
    </source>
</evidence>
<evidence type="ECO:0000256" key="12">
    <source>
        <dbReference type="SAM" id="MobiDB-lite"/>
    </source>
</evidence>
<keyword evidence="8" id="KW-0034">Amyloid</keyword>
<keyword evidence="11" id="KW-0449">Lipoprotein</keyword>
<evidence type="ECO:0000256" key="13">
    <source>
        <dbReference type="SAM" id="SignalP"/>
    </source>
</evidence>
<protein>
    <recommendedName>
        <fullName evidence="3">Shadow of prion protein</fullName>
    </recommendedName>
</protein>
<evidence type="ECO:0000313" key="14">
    <source>
        <dbReference type="EMBL" id="KAG5831547.1"/>
    </source>
</evidence>
<keyword evidence="9" id="KW-0472">Membrane</keyword>
<keyword evidence="10" id="KW-0325">Glycoprotein</keyword>
<feature type="compositionally biased region" description="Gly residues" evidence="12">
    <location>
        <begin position="31"/>
        <end position="44"/>
    </location>
</feature>
<organism evidence="14 15">
    <name type="scientific">Anguilla anguilla</name>
    <name type="common">European freshwater eel</name>
    <name type="synonym">Muraena anguilla</name>
    <dbReference type="NCBI Taxonomy" id="7936"/>
    <lineage>
        <taxon>Eukaryota</taxon>
        <taxon>Metazoa</taxon>
        <taxon>Chordata</taxon>
        <taxon>Craniata</taxon>
        <taxon>Vertebrata</taxon>
        <taxon>Euteleostomi</taxon>
        <taxon>Actinopterygii</taxon>
        <taxon>Neopterygii</taxon>
        <taxon>Teleostei</taxon>
        <taxon>Anguilliformes</taxon>
        <taxon>Anguillidae</taxon>
        <taxon>Anguilla</taxon>
    </lineage>
</organism>
<dbReference type="GO" id="GO:0098552">
    <property type="term" value="C:side of membrane"/>
    <property type="evidence" value="ECO:0007669"/>
    <property type="project" value="UniProtKB-KW"/>
</dbReference>
<reference evidence="14" key="1">
    <citation type="submission" date="2021-01" db="EMBL/GenBank/DDBJ databases">
        <title>A chromosome-scale assembly of European eel, Anguilla anguilla.</title>
        <authorList>
            <person name="Henkel C."/>
            <person name="Jong-Raadsen S.A."/>
            <person name="Dufour S."/>
            <person name="Weltzien F.-A."/>
            <person name="Palstra A.P."/>
            <person name="Pelster B."/>
            <person name="Spaink H.P."/>
            <person name="Van Den Thillart G.E."/>
            <person name="Jansen H."/>
            <person name="Zahm M."/>
            <person name="Klopp C."/>
            <person name="Cedric C."/>
            <person name="Louis A."/>
            <person name="Berthelot C."/>
            <person name="Parey E."/>
            <person name="Roest Crollius H."/>
            <person name="Montfort J."/>
            <person name="Robinson-Rechavi M."/>
            <person name="Bucao C."/>
            <person name="Bouchez O."/>
            <person name="Gislard M."/>
            <person name="Lluch J."/>
            <person name="Milhes M."/>
            <person name="Lampietro C."/>
            <person name="Lopez Roques C."/>
            <person name="Donnadieu C."/>
            <person name="Braasch I."/>
            <person name="Desvignes T."/>
            <person name="Postlethwait J."/>
            <person name="Bobe J."/>
            <person name="Guiguen Y."/>
            <person name="Dirks R."/>
        </authorList>
    </citation>
    <scope>NUCLEOTIDE SEQUENCE</scope>
    <source>
        <strain evidence="14">Tag_6206</strain>
        <tissue evidence="14">Liver</tissue>
    </source>
</reference>
<dbReference type="PANTHER" id="PTHR28552">
    <property type="entry name" value="SHADOW OF PRION PROTEIN"/>
    <property type="match status" value="1"/>
</dbReference>
<dbReference type="InterPro" id="IPR029238">
    <property type="entry name" value="Shadoo"/>
</dbReference>
<feature type="chain" id="PRO_5039579059" description="Shadow of prion protein" evidence="13">
    <location>
        <begin position="25"/>
        <end position="104"/>
    </location>
</feature>
<feature type="compositionally biased region" description="Basic and acidic residues" evidence="12">
    <location>
        <begin position="46"/>
        <end position="56"/>
    </location>
</feature>
<comment type="similarity">
    <text evidence="2">Belongs to the SPRN family.</text>
</comment>
<accession>A0A9D3LK70</accession>
<dbReference type="GO" id="GO:0005886">
    <property type="term" value="C:plasma membrane"/>
    <property type="evidence" value="ECO:0007669"/>
    <property type="project" value="UniProtKB-SubCell"/>
</dbReference>
<feature type="signal peptide" evidence="13">
    <location>
        <begin position="1"/>
        <end position="24"/>
    </location>
</feature>
<evidence type="ECO:0000256" key="5">
    <source>
        <dbReference type="ARBA" id="ARBA00022622"/>
    </source>
</evidence>
<keyword evidence="15" id="KW-1185">Reference proteome</keyword>
<dbReference type="AlphaFoldDB" id="A0A9D3LK70"/>
<evidence type="ECO:0000256" key="1">
    <source>
        <dbReference type="ARBA" id="ARBA00004609"/>
    </source>
</evidence>
<evidence type="ECO:0000256" key="6">
    <source>
        <dbReference type="ARBA" id="ARBA00022678"/>
    </source>
</evidence>
<keyword evidence="7 13" id="KW-0732">Signal</keyword>
<name>A0A9D3LK70_ANGAN</name>
<dbReference type="PANTHER" id="PTHR28552:SF1">
    <property type="entry name" value="SHADOW OF PRION PROTEIN"/>
    <property type="match status" value="1"/>
</dbReference>
<comment type="caution">
    <text evidence="14">The sequence shown here is derived from an EMBL/GenBank/DDBJ whole genome shotgun (WGS) entry which is preliminary data.</text>
</comment>
<evidence type="ECO:0000256" key="2">
    <source>
        <dbReference type="ARBA" id="ARBA00008311"/>
    </source>
</evidence>
<proteinExistence type="inferred from homology"/>
<evidence type="ECO:0000256" key="7">
    <source>
        <dbReference type="ARBA" id="ARBA00022729"/>
    </source>
</evidence>
<feature type="region of interest" description="Disordered" evidence="12">
    <location>
        <begin position="30"/>
        <end position="65"/>
    </location>
</feature>
<evidence type="ECO:0000256" key="11">
    <source>
        <dbReference type="ARBA" id="ARBA00023288"/>
    </source>
</evidence>
<evidence type="ECO:0000256" key="8">
    <source>
        <dbReference type="ARBA" id="ARBA00023087"/>
    </source>
</evidence>
<evidence type="ECO:0000256" key="4">
    <source>
        <dbReference type="ARBA" id="ARBA00022475"/>
    </source>
</evidence>
<sequence>MNRAVAACWTFVLLSAFFCETVMSQVRRGGVRGGARGGARGSGSRGSRERGRERGSSEGGSAREYGSYPARFASAAGMTAAPGTALLPFLSLFGSVGLLRYFSL</sequence>
<gene>
    <name evidence="14" type="ORF">ANANG_G00304840</name>
</gene>
<dbReference type="Proteomes" id="UP001044222">
    <property type="component" value="Chromosome 18"/>
</dbReference>
<dbReference type="EMBL" id="JAFIRN010000018">
    <property type="protein sequence ID" value="KAG5831547.1"/>
    <property type="molecule type" value="Genomic_DNA"/>
</dbReference>